<sequence length="84" mass="9668">SLFRLRKSHFCLMVNPAQRARRAETARTKAERRFPPSPVFGHTHATTLPEKLHHRNTLTSVGSDLFALPRYFQPVGCYFRGCNL</sequence>
<accession>A0ABD0LR09</accession>
<organism evidence="2 3">
    <name type="scientific">Batillaria attramentaria</name>
    <dbReference type="NCBI Taxonomy" id="370345"/>
    <lineage>
        <taxon>Eukaryota</taxon>
        <taxon>Metazoa</taxon>
        <taxon>Spiralia</taxon>
        <taxon>Lophotrochozoa</taxon>
        <taxon>Mollusca</taxon>
        <taxon>Gastropoda</taxon>
        <taxon>Caenogastropoda</taxon>
        <taxon>Sorbeoconcha</taxon>
        <taxon>Cerithioidea</taxon>
        <taxon>Batillariidae</taxon>
        <taxon>Batillaria</taxon>
    </lineage>
</organism>
<feature type="region of interest" description="Disordered" evidence="1">
    <location>
        <begin position="21"/>
        <end position="43"/>
    </location>
</feature>
<name>A0ABD0LR09_9CAEN</name>
<feature type="compositionally biased region" description="Basic and acidic residues" evidence="1">
    <location>
        <begin position="21"/>
        <end position="34"/>
    </location>
</feature>
<reference evidence="2 3" key="1">
    <citation type="journal article" date="2023" name="Sci. Data">
        <title>Genome assembly of the Korean intertidal mud-creeper Batillaria attramentaria.</title>
        <authorList>
            <person name="Patra A.K."/>
            <person name="Ho P.T."/>
            <person name="Jun S."/>
            <person name="Lee S.J."/>
            <person name="Kim Y."/>
            <person name="Won Y.J."/>
        </authorList>
    </citation>
    <scope>NUCLEOTIDE SEQUENCE [LARGE SCALE GENOMIC DNA]</scope>
    <source>
        <strain evidence="2">Wonlab-2016</strain>
    </source>
</reference>
<evidence type="ECO:0000313" key="2">
    <source>
        <dbReference type="EMBL" id="KAK7501995.1"/>
    </source>
</evidence>
<proteinExistence type="predicted"/>
<evidence type="ECO:0000313" key="3">
    <source>
        <dbReference type="Proteomes" id="UP001519460"/>
    </source>
</evidence>
<protein>
    <submittedName>
        <fullName evidence="2">Uncharacterized protein</fullName>
    </submittedName>
</protein>
<dbReference type="EMBL" id="JACVVK020000028">
    <property type="protein sequence ID" value="KAK7501995.1"/>
    <property type="molecule type" value="Genomic_DNA"/>
</dbReference>
<feature type="non-terminal residue" evidence="2">
    <location>
        <position position="1"/>
    </location>
</feature>
<evidence type="ECO:0000256" key="1">
    <source>
        <dbReference type="SAM" id="MobiDB-lite"/>
    </source>
</evidence>
<keyword evidence="3" id="KW-1185">Reference proteome</keyword>
<gene>
    <name evidence="2" type="ORF">BaRGS_00006747</name>
</gene>
<dbReference type="AlphaFoldDB" id="A0ABD0LR09"/>
<dbReference type="Proteomes" id="UP001519460">
    <property type="component" value="Unassembled WGS sequence"/>
</dbReference>
<comment type="caution">
    <text evidence="2">The sequence shown here is derived from an EMBL/GenBank/DDBJ whole genome shotgun (WGS) entry which is preliminary data.</text>
</comment>